<accession>A0ACC1M414</accession>
<protein>
    <submittedName>
        <fullName evidence="1">Uncharacterized protein</fullName>
    </submittedName>
</protein>
<keyword evidence="2" id="KW-1185">Reference proteome</keyword>
<dbReference type="EMBL" id="JANBVB010000270">
    <property type="protein sequence ID" value="KAJ2895653.1"/>
    <property type="molecule type" value="Genomic_DNA"/>
</dbReference>
<reference evidence="1" key="1">
    <citation type="submission" date="2022-07" db="EMBL/GenBank/DDBJ databases">
        <title>Phylogenomic reconstructions and comparative analyses of Kickxellomycotina fungi.</title>
        <authorList>
            <person name="Reynolds N.K."/>
            <person name="Stajich J.E."/>
            <person name="Barry K."/>
            <person name="Grigoriev I.V."/>
            <person name="Crous P."/>
            <person name="Smith M.E."/>
        </authorList>
    </citation>
    <scope>NUCLEOTIDE SEQUENCE</scope>
    <source>
        <strain evidence="1">CBS 190363</strain>
    </source>
</reference>
<dbReference type="Proteomes" id="UP001139981">
    <property type="component" value="Unassembled WGS sequence"/>
</dbReference>
<evidence type="ECO:0000313" key="1">
    <source>
        <dbReference type="EMBL" id="KAJ2895653.1"/>
    </source>
</evidence>
<comment type="caution">
    <text evidence="1">The sequence shown here is derived from an EMBL/GenBank/DDBJ whole genome shotgun (WGS) entry which is preliminary data.</text>
</comment>
<name>A0ACC1M414_9FUNG</name>
<evidence type="ECO:0000313" key="2">
    <source>
        <dbReference type="Proteomes" id="UP001139981"/>
    </source>
</evidence>
<proteinExistence type="predicted"/>
<organism evidence="1 2">
    <name type="scientific">Coemansia aciculifera</name>
    <dbReference type="NCBI Taxonomy" id="417176"/>
    <lineage>
        <taxon>Eukaryota</taxon>
        <taxon>Fungi</taxon>
        <taxon>Fungi incertae sedis</taxon>
        <taxon>Zoopagomycota</taxon>
        <taxon>Kickxellomycotina</taxon>
        <taxon>Kickxellomycetes</taxon>
        <taxon>Kickxellales</taxon>
        <taxon>Kickxellaceae</taxon>
        <taxon>Coemansia</taxon>
    </lineage>
</organism>
<sequence>MNSIDVDSSNVCTDIAALSSVCGREGYQSRPTYNNGDAIVGKVSRVVVLSLAPYSPYVTRRRPPAKCKAAIHTLSCSLAFPPCPPLKSDPNSQLSLPHYSELLNGVASACGMGINDLSGRLLNTLAQKKEVGDASWRTSLARIGENWDETHLSSEFGSGGGGGGDLAVCALFVFLVWWFGVWLVRQWSKDMANAYSQLQPSNSNACTESGDIEVEVKV</sequence>
<gene>
    <name evidence="1" type="ORF">IWW38_002247</name>
</gene>